<keyword evidence="3" id="KW-0547">Nucleotide-binding</keyword>
<keyword evidence="5" id="KW-0067">ATP-binding</keyword>
<name>X6LUZ9_RETFI</name>
<keyword evidence="7" id="KW-0675">Receptor</keyword>
<protein>
    <submittedName>
        <fullName evidence="7">G-protein-coupled Receptor Kinase family member (Grk-1)</fullName>
    </submittedName>
</protein>
<evidence type="ECO:0000256" key="2">
    <source>
        <dbReference type="ARBA" id="ARBA00022679"/>
    </source>
</evidence>
<accession>X6LUZ9</accession>
<evidence type="ECO:0000256" key="1">
    <source>
        <dbReference type="ARBA" id="ARBA00022527"/>
    </source>
</evidence>
<dbReference type="GO" id="GO:0004674">
    <property type="term" value="F:protein serine/threonine kinase activity"/>
    <property type="evidence" value="ECO:0007669"/>
    <property type="project" value="UniProtKB-KW"/>
</dbReference>
<dbReference type="Pfam" id="PF00069">
    <property type="entry name" value="Pkinase"/>
    <property type="match status" value="1"/>
</dbReference>
<dbReference type="EMBL" id="ASPP01028136">
    <property type="protein sequence ID" value="ETO05424.1"/>
    <property type="molecule type" value="Genomic_DNA"/>
</dbReference>
<proteinExistence type="predicted"/>
<evidence type="ECO:0000259" key="6">
    <source>
        <dbReference type="PROSITE" id="PS50011"/>
    </source>
</evidence>
<sequence length="328" mass="37454">MLGGDLKLHLSNDARFDEQRARFHIAEVLLGLEHLHGKNVIFRDLKLENVLLDEKGHCKISDLGLSVQLKNKTDQISGYAGTPGYTAPEVVLGLDYSFTVDFFSLGVMIYRCLSGKKPFDSKQAKDDTSQLDRNVIELEPDYSKYFFQSQAKSLLKGVLLHAFFFLYAVTFLMDLKAEICTANSCCAKIQKNGWEFMALKKLKTIHELFFLEQLDEIHSSCGDNEPPKKDGEYEEVKLKAEFEESVKDFSFISKKAIQEELVDILSEKDRARHLKGEPITAYETEEEESEEQCSESKSGLFDGLITSKINEKLYFSVLVKTKKFKRNH</sequence>
<dbReference type="InterPro" id="IPR000719">
    <property type="entry name" value="Prot_kinase_dom"/>
</dbReference>
<dbReference type="SUPFAM" id="SSF56112">
    <property type="entry name" value="Protein kinase-like (PK-like)"/>
    <property type="match status" value="1"/>
</dbReference>
<dbReference type="Proteomes" id="UP000023152">
    <property type="component" value="Unassembled WGS sequence"/>
</dbReference>
<keyword evidence="8" id="KW-1185">Reference proteome</keyword>
<dbReference type="OrthoDB" id="8693905at2759"/>
<gene>
    <name evidence="7" type="ORF">RFI_31971</name>
</gene>
<organism evidence="7 8">
    <name type="scientific">Reticulomyxa filosa</name>
    <dbReference type="NCBI Taxonomy" id="46433"/>
    <lineage>
        <taxon>Eukaryota</taxon>
        <taxon>Sar</taxon>
        <taxon>Rhizaria</taxon>
        <taxon>Retaria</taxon>
        <taxon>Foraminifera</taxon>
        <taxon>Monothalamids</taxon>
        <taxon>Reticulomyxidae</taxon>
        <taxon>Reticulomyxa</taxon>
    </lineage>
</organism>
<dbReference type="PANTHER" id="PTHR24355">
    <property type="entry name" value="G PROTEIN-COUPLED RECEPTOR KINASE/RIBOSOMAL PROTEIN S6 KINASE"/>
    <property type="match status" value="1"/>
</dbReference>
<dbReference type="InterPro" id="IPR011009">
    <property type="entry name" value="Kinase-like_dom_sf"/>
</dbReference>
<dbReference type="GO" id="GO:0005524">
    <property type="term" value="F:ATP binding"/>
    <property type="evidence" value="ECO:0007669"/>
    <property type="project" value="UniProtKB-KW"/>
</dbReference>
<keyword evidence="2" id="KW-0808">Transferase</keyword>
<keyword evidence="1" id="KW-0723">Serine/threonine-protein kinase</keyword>
<reference evidence="7 8" key="1">
    <citation type="journal article" date="2013" name="Curr. Biol.">
        <title>The Genome of the Foraminiferan Reticulomyxa filosa.</title>
        <authorList>
            <person name="Glockner G."/>
            <person name="Hulsmann N."/>
            <person name="Schleicher M."/>
            <person name="Noegel A.A."/>
            <person name="Eichinger L."/>
            <person name="Gallinger C."/>
            <person name="Pawlowski J."/>
            <person name="Sierra R."/>
            <person name="Euteneuer U."/>
            <person name="Pillet L."/>
            <person name="Moustafa A."/>
            <person name="Platzer M."/>
            <person name="Groth M."/>
            <person name="Szafranski K."/>
            <person name="Schliwa M."/>
        </authorList>
    </citation>
    <scope>NUCLEOTIDE SEQUENCE [LARGE SCALE GENOMIC DNA]</scope>
</reference>
<feature type="domain" description="Protein kinase" evidence="6">
    <location>
        <begin position="1"/>
        <end position="242"/>
    </location>
</feature>
<dbReference type="AlphaFoldDB" id="X6LUZ9"/>
<dbReference type="PANTHER" id="PTHR24355:SF18">
    <property type="entry name" value="G PROTEIN-COUPLED RECEPTOR KINASE"/>
    <property type="match status" value="1"/>
</dbReference>
<dbReference type="PROSITE" id="PS50011">
    <property type="entry name" value="PROTEIN_KINASE_DOM"/>
    <property type="match status" value="1"/>
</dbReference>
<evidence type="ECO:0000256" key="5">
    <source>
        <dbReference type="ARBA" id="ARBA00022840"/>
    </source>
</evidence>
<dbReference type="SMART" id="SM00220">
    <property type="entry name" value="S_TKc"/>
    <property type="match status" value="1"/>
</dbReference>
<keyword evidence="4 7" id="KW-0418">Kinase</keyword>
<evidence type="ECO:0000313" key="8">
    <source>
        <dbReference type="Proteomes" id="UP000023152"/>
    </source>
</evidence>
<dbReference type="Gene3D" id="1.10.510.10">
    <property type="entry name" value="Transferase(Phosphotransferase) domain 1"/>
    <property type="match status" value="1"/>
</dbReference>
<evidence type="ECO:0000313" key="7">
    <source>
        <dbReference type="EMBL" id="ETO05424.1"/>
    </source>
</evidence>
<evidence type="ECO:0000256" key="3">
    <source>
        <dbReference type="ARBA" id="ARBA00022741"/>
    </source>
</evidence>
<comment type="caution">
    <text evidence="7">The sequence shown here is derived from an EMBL/GenBank/DDBJ whole genome shotgun (WGS) entry which is preliminary data.</text>
</comment>
<evidence type="ECO:0000256" key="4">
    <source>
        <dbReference type="ARBA" id="ARBA00022777"/>
    </source>
</evidence>